<reference evidence="3 4" key="1">
    <citation type="submission" date="2013-11" db="EMBL/GenBank/DDBJ databases">
        <title>The Genome Sequence of Phytophthora parasitica P10297.</title>
        <authorList>
            <consortium name="The Broad Institute Genomics Platform"/>
            <person name="Russ C."/>
            <person name="Tyler B."/>
            <person name="Panabieres F."/>
            <person name="Shan W."/>
            <person name="Tripathy S."/>
            <person name="Grunwald N."/>
            <person name="Machado M."/>
            <person name="Johnson C.S."/>
            <person name="Walker B."/>
            <person name="Young S.K."/>
            <person name="Zeng Q."/>
            <person name="Gargeya S."/>
            <person name="Fitzgerald M."/>
            <person name="Haas B."/>
            <person name="Abouelleil A."/>
            <person name="Allen A.W."/>
            <person name="Alvarado L."/>
            <person name="Arachchi H.M."/>
            <person name="Berlin A.M."/>
            <person name="Chapman S.B."/>
            <person name="Gainer-Dewar J."/>
            <person name="Goldberg J."/>
            <person name="Griggs A."/>
            <person name="Gujja S."/>
            <person name="Hansen M."/>
            <person name="Howarth C."/>
            <person name="Imamovic A."/>
            <person name="Ireland A."/>
            <person name="Larimer J."/>
            <person name="McCowan C."/>
            <person name="Murphy C."/>
            <person name="Pearson M."/>
            <person name="Poon T.W."/>
            <person name="Priest M."/>
            <person name="Roberts A."/>
            <person name="Saif S."/>
            <person name="Shea T."/>
            <person name="Sisk P."/>
            <person name="Sykes S."/>
            <person name="Wortman J."/>
            <person name="Nusbaum C."/>
            <person name="Birren B."/>
        </authorList>
    </citation>
    <scope>NUCLEOTIDE SEQUENCE [LARGE SCALE GENOMIC DNA]</scope>
    <source>
        <strain evidence="3 4">P10297</strain>
    </source>
</reference>
<dbReference type="InterPro" id="IPR006600">
    <property type="entry name" value="HTH_CenpB_DNA-bd_dom"/>
</dbReference>
<keyword evidence="1" id="KW-0238">DNA-binding</keyword>
<proteinExistence type="predicted"/>
<dbReference type="Proteomes" id="UP000018948">
    <property type="component" value="Unassembled WGS sequence"/>
</dbReference>
<organism evidence="3 4">
    <name type="scientific">Phytophthora nicotianae P10297</name>
    <dbReference type="NCBI Taxonomy" id="1317064"/>
    <lineage>
        <taxon>Eukaryota</taxon>
        <taxon>Sar</taxon>
        <taxon>Stramenopiles</taxon>
        <taxon>Oomycota</taxon>
        <taxon>Peronosporomycetes</taxon>
        <taxon>Peronosporales</taxon>
        <taxon>Peronosporaceae</taxon>
        <taxon>Phytophthora</taxon>
    </lineage>
</organism>
<protein>
    <recommendedName>
        <fullName evidence="2">HTH CENPB-type domain-containing protein</fullName>
    </recommendedName>
</protein>
<evidence type="ECO:0000256" key="1">
    <source>
        <dbReference type="ARBA" id="ARBA00023125"/>
    </source>
</evidence>
<dbReference type="PROSITE" id="PS51253">
    <property type="entry name" value="HTH_CENPB"/>
    <property type="match status" value="1"/>
</dbReference>
<dbReference type="AlphaFoldDB" id="W2ZSR9"/>
<evidence type="ECO:0000313" key="3">
    <source>
        <dbReference type="EMBL" id="ETP50090.1"/>
    </source>
</evidence>
<gene>
    <name evidence="3" type="ORF">F442_04503</name>
</gene>
<accession>W2ZSR9</accession>
<evidence type="ECO:0000313" key="4">
    <source>
        <dbReference type="Proteomes" id="UP000018948"/>
    </source>
</evidence>
<feature type="domain" description="HTH CENPB-type" evidence="2">
    <location>
        <begin position="1"/>
        <end position="44"/>
    </location>
</feature>
<evidence type="ECO:0000259" key="2">
    <source>
        <dbReference type="PROSITE" id="PS51253"/>
    </source>
</evidence>
<comment type="caution">
    <text evidence="3">The sequence shown here is derived from an EMBL/GenBank/DDBJ whole genome shotgun (WGS) entry which is preliminary data.</text>
</comment>
<dbReference type="GO" id="GO:0003677">
    <property type="term" value="F:DNA binding"/>
    <property type="evidence" value="ECO:0007669"/>
    <property type="project" value="UniProtKB-KW"/>
</dbReference>
<name>W2ZSR9_PHYNI</name>
<dbReference type="EMBL" id="ANIY01001011">
    <property type="protein sequence ID" value="ETP50090.1"/>
    <property type="molecule type" value="Genomic_DNA"/>
</dbReference>
<sequence length="213" mass="24699">MTDNEIRILARRVAIEKHGTIPDSFPSKKWSLRFVKRHGAVISRKRSQILNAKRNDISTEKHLRDCHANLQDAMQGLLPGQFERWRGVRGKGVTVTHTVTEESLDNAWTAFEDRWNCETGSGFRKTIVDREATHERMSVGLLASRLCELSWAADRHCCYVHYLEGCPKGRGFSLSRPYEGEWRCYVKDHPLSEVEEHRIGSYRWCLYEARHGT</sequence>